<accession>A0ACB8R5K6</accession>
<organism evidence="1 2">
    <name type="scientific">Auriscalpium vulgare</name>
    <dbReference type="NCBI Taxonomy" id="40419"/>
    <lineage>
        <taxon>Eukaryota</taxon>
        <taxon>Fungi</taxon>
        <taxon>Dikarya</taxon>
        <taxon>Basidiomycota</taxon>
        <taxon>Agaricomycotina</taxon>
        <taxon>Agaricomycetes</taxon>
        <taxon>Russulales</taxon>
        <taxon>Auriscalpiaceae</taxon>
        <taxon>Auriscalpium</taxon>
    </lineage>
</organism>
<keyword evidence="2" id="KW-1185">Reference proteome</keyword>
<reference evidence="1" key="2">
    <citation type="journal article" date="2022" name="New Phytol.">
        <title>Evolutionary transition to the ectomycorrhizal habit in the genomes of a hyperdiverse lineage of mushroom-forming fungi.</title>
        <authorList>
            <person name="Looney B."/>
            <person name="Miyauchi S."/>
            <person name="Morin E."/>
            <person name="Drula E."/>
            <person name="Courty P.E."/>
            <person name="Kohler A."/>
            <person name="Kuo A."/>
            <person name="LaButti K."/>
            <person name="Pangilinan J."/>
            <person name="Lipzen A."/>
            <person name="Riley R."/>
            <person name="Andreopoulos W."/>
            <person name="He G."/>
            <person name="Johnson J."/>
            <person name="Nolan M."/>
            <person name="Tritt A."/>
            <person name="Barry K.W."/>
            <person name="Grigoriev I.V."/>
            <person name="Nagy L.G."/>
            <person name="Hibbett D."/>
            <person name="Henrissat B."/>
            <person name="Matheny P.B."/>
            <person name="Labbe J."/>
            <person name="Martin F.M."/>
        </authorList>
    </citation>
    <scope>NUCLEOTIDE SEQUENCE</scope>
    <source>
        <strain evidence="1">FP105234-sp</strain>
    </source>
</reference>
<dbReference type="EMBL" id="MU276391">
    <property type="protein sequence ID" value="KAI0038901.1"/>
    <property type="molecule type" value="Genomic_DNA"/>
</dbReference>
<proteinExistence type="predicted"/>
<sequence>MSSPPVMVSVVSQRNSDGVVLYLSPKQAPPVLPYELHGHVSPDSWASRIPVINRLTARYNKPLFEGIYFLVYFIASIALPAVFYPMIFRALDKNHNDNDNFSDFHDDRFFDQDRPFFQARAASLGIWLAVTVLFWTPYLLWKRVGQKHATILGRRWEGEDARTRGAGAFVPSWKIQLPGFYSNSTKLTMSLPPNQMPTSFHPAVYQQSWINGPVDPGNPYPGGPGFQAPGYQNPGSYGNVPLYQDEKAPAYTNQGGATYPDEKQHFDDVRV</sequence>
<protein>
    <submittedName>
        <fullName evidence="1">Uncharacterized protein</fullName>
    </submittedName>
</protein>
<comment type="caution">
    <text evidence="1">The sequence shown here is derived from an EMBL/GenBank/DDBJ whole genome shotgun (WGS) entry which is preliminary data.</text>
</comment>
<evidence type="ECO:0000313" key="1">
    <source>
        <dbReference type="EMBL" id="KAI0038901.1"/>
    </source>
</evidence>
<reference evidence="1" key="1">
    <citation type="submission" date="2021-02" db="EMBL/GenBank/DDBJ databases">
        <authorList>
            <consortium name="DOE Joint Genome Institute"/>
            <person name="Ahrendt S."/>
            <person name="Looney B.P."/>
            <person name="Miyauchi S."/>
            <person name="Morin E."/>
            <person name="Drula E."/>
            <person name="Courty P.E."/>
            <person name="Chicoki N."/>
            <person name="Fauchery L."/>
            <person name="Kohler A."/>
            <person name="Kuo A."/>
            <person name="Labutti K."/>
            <person name="Pangilinan J."/>
            <person name="Lipzen A."/>
            <person name="Riley R."/>
            <person name="Andreopoulos W."/>
            <person name="He G."/>
            <person name="Johnson J."/>
            <person name="Barry K.W."/>
            <person name="Grigoriev I.V."/>
            <person name="Nagy L."/>
            <person name="Hibbett D."/>
            <person name="Henrissat B."/>
            <person name="Matheny P.B."/>
            <person name="Labbe J."/>
            <person name="Martin F."/>
        </authorList>
    </citation>
    <scope>NUCLEOTIDE SEQUENCE</scope>
    <source>
        <strain evidence="1">FP105234-sp</strain>
    </source>
</reference>
<name>A0ACB8R5K6_9AGAM</name>
<gene>
    <name evidence="1" type="ORF">FA95DRAFT_1128044</name>
</gene>
<evidence type="ECO:0000313" key="2">
    <source>
        <dbReference type="Proteomes" id="UP000814033"/>
    </source>
</evidence>
<dbReference type="Proteomes" id="UP000814033">
    <property type="component" value="Unassembled WGS sequence"/>
</dbReference>